<feature type="coiled-coil region" evidence="1">
    <location>
        <begin position="1006"/>
        <end position="1033"/>
    </location>
</feature>
<keyword evidence="4" id="KW-1185">Reference proteome</keyword>
<dbReference type="Proteomes" id="UP001174997">
    <property type="component" value="Unassembled WGS sequence"/>
</dbReference>
<proteinExistence type="predicted"/>
<keyword evidence="1" id="KW-0175">Coiled coil</keyword>
<feature type="compositionally biased region" description="Low complexity" evidence="2">
    <location>
        <begin position="1219"/>
        <end position="1237"/>
    </location>
</feature>
<dbReference type="PANTHER" id="PTHR47357:SF1">
    <property type="entry name" value="SPINDLE POLE BODY COMPONENT 110"/>
    <property type="match status" value="1"/>
</dbReference>
<feature type="coiled-coil region" evidence="1">
    <location>
        <begin position="270"/>
        <end position="402"/>
    </location>
</feature>
<reference evidence="3" key="1">
    <citation type="submission" date="2023-06" db="EMBL/GenBank/DDBJ databases">
        <title>Genome-scale phylogeny and comparative genomics of the fungal order Sordariales.</title>
        <authorList>
            <consortium name="Lawrence Berkeley National Laboratory"/>
            <person name="Hensen N."/>
            <person name="Bonometti L."/>
            <person name="Westerberg I."/>
            <person name="Brannstrom I.O."/>
            <person name="Guillou S."/>
            <person name="Cros-Aarteil S."/>
            <person name="Calhoun S."/>
            <person name="Haridas S."/>
            <person name="Kuo A."/>
            <person name="Mondo S."/>
            <person name="Pangilinan J."/>
            <person name="Riley R."/>
            <person name="Labutti K."/>
            <person name="Andreopoulos B."/>
            <person name="Lipzen A."/>
            <person name="Chen C."/>
            <person name="Yanf M."/>
            <person name="Daum C."/>
            <person name="Ng V."/>
            <person name="Clum A."/>
            <person name="Steindorff A."/>
            <person name="Ohm R."/>
            <person name="Martin F."/>
            <person name="Silar P."/>
            <person name="Natvig D."/>
            <person name="Lalanne C."/>
            <person name="Gautier V."/>
            <person name="Ament-Velasquez S.L."/>
            <person name="Kruys A."/>
            <person name="Hutchinson M.I."/>
            <person name="Powell A.J."/>
            <person name="Barry K."/>
            <person name="Miller A.N."/>
            <person name="Grigoriev I.V."/>
            <person name="Debuchy R."/>
            <person name="Gladieux P."/>
            <person name="Thoren M.H."/>
            <person name="Johannesson H."/>
        </authorList>
    </citation>
    <scope>NUCLEOTIDE SEQUENCE</scope>
    <source>
        <strain evidence="3">CBS 307.81</strain>
    </source>
</reference>
<evidence type="ECO:0000313" key="4">
    <source>
        <dbReference type="Proteomes" id="UP001174997"/>
    </source>
</evidence>
<dbReference type="GO" id="GO:0005200">
    <property type="term" value="F:structural constituent of cytoskeleton"/>
    <property type="evidence" value="ECO:0007669"/>
    <property type="project" value="TreeGrafter"/>
</dbReference>
<feature type="compositionally biased region" description="Low complexity" evidence="2">
    <location>
        <begin position="1184"/>
        <end position="1200"/>
    </location>
</feature>
<feature type="compositionally biased region" description="Polar residues" evidence="2">
    <location>
        <begin position="90"/>
        <end position="107"/>
    </location>
</feature>
<feature type="region of interest" description="Disordered" evidence="2">
    <location>
        <begin position="1214"/>
        <end position="1334"/>
    </location>
</feature>
<evidence type="ECO:0000256" key="1">
    <source>
        <dbReference type="SAM" id="Coils"/>
    </source>
</evidence>
<dbReference type="PANTHER" id="PTHR47357">
    <property type="entry name" value="COP1-INTERACTIVE PROTEIN 1"/>
    <property type="match status" value="1"/>
</dbReference>
<gene>
    <name evidence="3" type="ORF">QBC41DRAFT_287122</name>
</gene>
<feature type="compositionally biased region" description="Basic and acidic residues" evidence="2">
    <location>
        <begin position="1370"/>
        <end position="1390"/>
    </location>
</feature>
<feature type="compositionally biased region" description="Low complexity" evidence="2">
    <location>
        <begin position="1300"/>
        <end position="1311"/>
    </location>
</feature>
<evidence type="ECO:0000313" key="3">
    <source>
        <dbReference type="EMBL" id="KAK0659431.1"/>
    </source>
</evidence>
<organism evidence="3 4">
    <name type="scientific">Cercophora samala</name>
    <dbReference type="NCBI Taxonomy" id="330535"/>
    <lineage>
        <taxon>Eukaryota</taxon>
        <taxon>Fungi</taxon>
        <taxon>Dikarya</taxon>
        <taxon>Ascomycota</taxon>
        <taxon>Pezizomycotina</taxon>
        <taxon>Sordariomycetes</taxon>
        <taxon>Sordariomycetidae</taxon>
        <taxon>Sordariales</taxon>
        <taxon>Lasiosphaeriaceae</taxon>
        <taxon>Cercophora</taxon>
    </lineage>
</organism>
<dbReference type="GO" id="GO:0005856">
    <property type="term" value="C:cytoskeleton"/>
    <property type="evidence" value="ECO:0007669"/>
    <property type="project" value="TreeGrafter"/>
</dbReference>
<feature type="region of interest" description="Disordered" evidence="2">
    <location>
        <begin position="1175"/>
        <end position="1201"/>
    </location>
</feature>
<protein>
    <submittedName>
        <fullName evidence="3">Uncharacterized protein</fullName>
    </submittedName>
</protein>
<dbReference type="Gene3D" id="1.10.287.1490">
    <property type="match status" value="1"/>
</dbReference>
<feature type="coiled-coil region" evidence="1">
    <location>
        <begin position="744"/>
        <end position="912"/>
    </location>
</feature>
<accession>A0AA39YVK2</accession>
<dbReference type="EMBL" id="JAULSY010000185">
    <property type="protein sequence ID" value="KAK0659431.1"/>
    <property type="molecule type" value="Genomic_DNA"/>
</dbReference>
<feature type="coiled-coil region" evidence="1">
    <location>
        <begin position="440"/>
        <end position="699"/>
    </location>
</feature>
<sequence>MASNARYPRSNARRNGNRGYMLQTKPSNNNNNGRDDEEDDRPPRPSKRKTYVSLLSDSEEEEADGKAPPQKRNVSRVDGPNNGPAPKRVASTSVAGNNQCPFSTTSAAVPASGSMLPPAPPQQPDTVSQLVAQVHQAQDANSMLMQKMDDLRIVTAQRDAEIASLRAIIEGNQRNQQTAANNSLANTSPVQQHPSQQQPALPPQAAACTTCFATNDLKKSLAEAHVNVSKARNTIVHQHDEIKGLRVQATSAETALIEERAAVTQHKLTIDQLSLKVAAEQATVKDLQNALANNQLTLEHLNERLAAQGHELAAKNQELDAQRQVCSAQAKELSEARTTITTNDSTIADLQRQLADKQREMEAARSKSEKEKVYTDELKKAIENFKQKVANGQAKLDDARTTLFVNGTVIQDLKDQVATSEGTSSDGTIKGKDGLPDLEQEALRATQADFEQEIEKLKERVDKADKECDQLRMNYHEDQETKEGLKNNLRSAREKEDQAITRAEGLEKELDENKRQLAECEAKLRQQEENHSFDQQKEAILKQQRQAFDQENERMETLLASFEDELTRLRSQAAPETETLKASLQSVNEQLARAQAERDDAVNKVEKLNGSYLRQADQLQSIRTASDMSRDYAASLKNQLAAKDVEIAQLEKKIAGLEDQLVACQTWADETYSQKVQIQEQLQQLKAQDDKNLETIKRQEYTVTNLNVELLQRQGQLQALRAAGPSQMTGQREANNQAAMQAHIAHLQSQIEEKTVQMASAREELDRVHSQYSELTDERAKDKKRIADLMERLQLQVVNNQTLEAHWKTVEGERNKALDELAATKERADFLRRREKALDEGGDPEFAYLESEWEPKLRDAQAQLAEASKEAEECRLQLQTVSRERHDVLLQLEASKMQLAEFQLTVEHLNNQLSSLSMGEGNGIDPVVQDMLQKARGIQSAGDVPRKVGNGVSSMFVNPIFRLFRFFSFFANFFSARKPIQNEAKPFLMPLRAEPVPDAQLKALKKENLIKTIRDLETEHERVDDTIRDLITRVKAESIKTAALQKEVRVWKAIAATKDMLIDQATNRLFGSPGGDDLQDQMNIGFDLHFNDCRQKPAPVKLDPEKPDVEMKDAAPPRKSLVITFGPTRRGYQCWKGDELEEYDRLDVNASKQIRVGYLTHKGRSIFAYLENQGSPPKIETPGPSLANPPVSSPLSSPLSEINMDLDHKAGSRYTTIESASSPPRPSAASLRSPSRSTPHRFLIPPAPVQFGVARRGGASSTPCGPHSTHDSTQPSYTSAVYPASSPGPSHRGFIRGRYTTTRFAPSTTPTLAGPSQPHRTSTPTSTPQSWAAGNFGQQGDIDMEVLGSGFTMESIEQPEEPEELEAESQTDKGKGKERAGSGVGERHEG</sequence>
<feature type="region of interest" description="Disordered" evidence="2">
    <location>
        <begin position="1350"/>
        <end position="1390"/>
    </location>
</feature>
<evidence type="ECO:0000256" key="2">
    <source>
        <dbReference type="SAM" id="MobiDB-lite"/>
    </source>
</evidence>
<comment type="caution">
    <text evidence="3">The sequence shown here is derived from an EMBL/GenBank/DDBJ whole genome shotgun (WGS) entry which is preliminary data.</text>
</comment>
<feature type="compositionally biased region" description="Polar residues" evidence="2">
    <location>
        <begin position="1318"/>
        <end position="1334"/>
    </location>
</feature>
<feature type="compositionally biased region" description="Acidic residues" evidence="2">
    <location>
        <begin position="1357"/>
        <end position="1369"/>
    </location>
</feature>
<feature type="region of interest" description="Disordered" evidence="2">
    <location>
        <begin position="1"/>
        <end position="126"/>
    </location>
</feature>
<name>A0AA39YVK2_9PEZI</name>